<evidence type="ECO:0000313" key="2">
    <source>
        <dbReference type="Proteomes" id="UP001595829"/>
    </source>
</evidence>
<evidence type="ECO:0008006" key="3">
    <source>
        <dbReference type="Google" id="ProtNLM"/>
    </source>
</evidence>
<name>A0ABV9XN59_9ACTN</name>
<keyword evidence="2" id="KW-1185">Reference proteome</keyword>
<protein>
    <recommendedName>
        <fullName evidence="3">Asp23/Gls24 family envelope stress response protein</fullName>
    </recommendedName>
</protein>
<dbReference type="Proteomes" id="UP001595829">
    <property type="component" value="Unassembled WGS sequence"/>
</dbReference>
<reference evidence="2" key="1">
    <citation type="journal article" date="2019" name="Int. J. Syst. Evol. Microbiol.">
        <title>The Global Catalogue of Microorganisms (GCM) 10K type strain sequencing project: providing services to taxonomists for standard genome sequencing and annotation.</title>
        <authorList>
            <consortium name="The Broad Institute Genomics Platform"/>
            <consortium name="The Broad Institute Genome Sequencing Center for Infectious Disease"/>
            <person name="Wu L."/>
            <person name="Ma J."/>
        </authorList>
    </citation>
    <scope>NUCLEOTIDE SEQUENCE [LARGE SCALE GENOMIC DNA]</scope>
    <source>
        <strain evidence="2">CGMCC 4.1648</strain>
    </source>
</reference>
<sequence>MTSADRIDPAERGATTIADRVLAKIASRAAREALPHAPEAARPPDATVVVHHDSARFQITLELGYPSDIGGQCAAVRRRVAHRVKELADLDVPEVAVHVERLHPTYVAHEPSRGRVR</sequence>
<comment type="caution">
    <text evidence="1">The sequence shown here is derived from an EMBL/GenBank/DDBJ whole genome shotgun (WGS) entry which is preliminary data.</text>
</comment>
<organism evidence="1 2">
    <name type="scientific">Streptomyces coeruleoprunus</name>
    <dbReference type="NCBI Taxonomy" id="285563"/>
    <lineage>
        <taxon>Bacteria</taxon>
        <taxon>Bacillati</taxon>
        <taxon>Actinomycetota</taxon>
        <taxon>Actinomycetes</taxon>
        <taxon>Kitasatosporales</taxon>
        <taxon>Streptomycetaceae</taxon>
        <taxon>Streptomyces</taxon>
    </lineage>
</organism>
<proteinExistence type="predicted"/>
<dbReference type="RefSeq" id="WP_345692358.1">
    <property type="nucleotide sequence ID" value="NZ_BAABIT010000001.1"/>
</dbReference>
<dbReference type="EMBL" id="JBHSJD010000026">
    <property type="protein sequence ID" value="MFC5026547.1"/>
    <property type="molecule type" value="Genomic_DNA"/>
</dbReference>
<accession>A0ABV9XN59</accession>
<evidence type="ECO:0000313" key="1">
    <source>
        <dbReference type="EMBL" id="MFC5026547.1"/>
    </source>
</evidence>
<gene>
    <name evidence="1" type="ORF">ACFPM3_30890</name>
</gene>